<dbReference type="GO" id="GO:0005524">
    <property type="term" value="F:ATP binding"/>
    <property type="evidence" value="ECO:0007669"/>
    <property type="project" value="UniProtKB-KW"/>
</dbReference>
<gene>
    <name evidence="12" type="ORF">CIB84_000044</name>
</gene>
<dbReference type="Pfam" id="PF19055">
    <property type="entry name" value="ABC2_membrane_7"/>
    <property type="match status" value="1"/>
</dbReference>
<dbReference type="CDD" id="cd03234">
    <property type="entry name" value="ABCG_White"/>
    <property type="match status" value="1"/>
</dbReference>
<dbReference type="OrthoDB" id="66620at2759"/>
<dbReference type="EMBL" id="PPHD01000012">
    <property type="protein sequence ID" value="POI36203.1"/>
    <property type="molecule type" value="Genomic_DNA"/>
</dbReference>
<dbReference type="PROSITE" id="PS00211">
    <property type="entry name" value="ABC_TRANSPORTER_1"/>
    <property type="match status" value="1"/>
</dbReference>
<evidence type="ECO:0000256" key="3">
    <source>
        <dbReference type="ARBA" id="ARBA00022448"/>
    </source>
</evidence>
<keyword evidence="5" id="KW-0547">Nucleotide-binding</keyword>
<keyword evidence="7 10" id="KW-1133">Transmembrane helix</keyword>
<reference evidence="12 13" key="1">
    <citation type="submission" date="2018-01" db="EMBL/GenBank/DDBJ databases">
        <title>Comparison of the Chinese Bamboo Partridge and Red Junglefowl genome sequences highlights the importance of demography in genome evolution.</title>
        <authorList>
            <person name="Tiley G.P."/>
            <person name="Kimball R.T."/>
            <person name="Braun E.L."/>
            <person name="Burleigh J.G."/>
        </authorList>
    </citation>
    <scope>NUCLEOTIDE SEQUENCE [LARGE SCALE GENOMIC DNA]</scope>
    <source>
        <strain evidence="12">RTK389</strain>
        <tissue evidence="12">Blood</tissue>
    </source>
</reference>
<dbReference type="InterPro" id="IPR017871">
    <property type="entry name" value="ABC_transporter-like_CS"/>
</dbReference>
<keyword evidence="4 10" id="KW-0812">Transmembrane</keyword>
<protein>
    <recommendedName>
        <fullName evidence="11">ABC transporter domain-containing protein</fullName>
    </recommendedName>
</protein>
<name>A0A2P4TIL3_BAMTH</name>
<dbReference type="SMART" id="SM00382">
    <property type="entry name" value="AAA"/>
    <property type="match status" value="1"/>
</dbReference>
<evidence type="ECO:0000256" key="10">
    <source>
        <dbReference type="SAM" id="Phobius"/>
    </source>
</evidence>
<dbReference type="Gene3D" id="3.40.50.300">
    <property type="entry name" value="P-loop containing nucleotide triphosphate hydrolases"/>
    <property type="match status" value="1"/>
</dbReference>
<keyword evidence="6" id="KW-0067">ATP-binding</keyword>
<sequence length="610" mass="68057">MSGRESPALERSDSSGRAGKTEAAAQPPNSISVRGVSYSVRENVGPWWKVPLHHTKWTRQILKDVSFHVESGQIMGILGNSGSGKTTLLDAISGRLKDKDNFFGEVYVNGQQLKKEQFRDCFSYVPQNDALLSFLTVEESLTYTALLALQKCSSSFIKKKVDAVMAELSLSHIANKIIGSQIYVGISGGERRRVSIAAQLLQDPKIMLLDEPTTGLDCLTANQIVSLLVELAHRDRIVIITIHQPRSELFRLFDKIAIMSFGEMVFCGNPMEMITFFSNCGYSCPEQSNPFDFYVDLTSVDTRSKERELETYSRVQVIISAYKNSEIFRKVLDTIERTRFMKELPPIPFKNKDSPGAVSKLWFLLRRITRNFSKDKIGIIMRLFQNLLFGLFVAFFLLRLTPDLEKGAVQNRVGLLYQCVSAPPYTGMLNAAALCEFLSSTMCNSRTVGLYPDPFRFGVFFAVVLASHVIGELITLVMLGVVQNPNIVQSGVVLLNSAGVVVGTGLVRTIEEMPVPFQILSFLTFQKYSSEILIVNEFYGLNFTCGGDNSSSAVNVACPISRGIQFIEQNFPGALSRFTMDFLLLYAFLPVLAIIAILSFKIREKIISRQ</sequence>
<dbReference type="SUPFAM" id="SSF52540">
    <property type="entry name" value="P-loop containing nucleoside triphosphate hydrolases"/>
    <property type="match status" value="1"/>
</dbReference>
<keyword evidence="3" id="KW-0813">Transport</keyword>
<feature type="transmembrane region" description="Helical" evidence="10">
    <location>
        <begin position="582"/>
        <end position="600"/>
    </location>
</feature>
<dbReference type="AlphaFoldDB" id="A0A2P4TIL3"/>
<dbReference type="GO" id="GO:0016887">
    <property type="term" value="F:ATP hydrolysis activity"/>
    <property type="evidence" value="ECO:0007669"/>
    <property type="project" value="InterPro"/>
</dbReference>
<feature type="transmembrane region" description="Helical" evidence="10">
    <location>
        <begin position="379"/>
        <end position="398"/>
    </location>
</feature>
<dbReference type="PANTHER" id="PTHR48041">
    <property type="entry name" value="ABC TRANSPORTER G FAMILY MEMBER 28"/>
    <property type="match status" value="1"/>
</dbReference>
<keyword evidence="8 10" id="KW-0472">Membrane</keyword>
<dbReference type="PROSITE" id="PS50893">
    <property type="entry name" value="ABC_TRANSPORTER_2"/>
    <property type="match status" value="1"/>
</dbReference>
<comment type="subcellular location">
    <subcellularLocation>
        <location evidence="1">Membrane</location>
        <topology evidence="1">Multi-pass membrane protein</topology>
    </subcellularLocation>
</comment>
<dbReference type="GO" id="GO:0140359">
    <property type="term" value="F:ABC-type transporter activity"/>
    <property type="evidence" value="ECO:0007669"/>
    <property type="project" value="InterPro"/>
</dbReference>
<evidence type="ECO:0000256" key="7">
    <source>
        <dbReference type="ARBA" id="ARBA00022989"/>
    </source>
</evidence>
<evidence type="ECO:0000313" key="13">
    <source>
        <dbReference type="Proteomes" id="UP000237246"/>
    </source>
</evidence>
<evidence type="ECO:0000256" key="6">
    <source>
        <dbReference type="ARBA" id="ARBA00022840"/>
    </source>
</evidence>
<evidence type="ECO:0000256" key="5">
    <source>
        <dbReference type="ARBA" id="ARBA00022741"/>
    </source>
</evidence>
<dbReference type="GO" id="GO:0016324">
    <property type="term" value="C:apical plasma membrane"/>
    <property type="evidence" value="ECO:0007669"/>
    <property type="project" value="TreeGrafter"/>
</dbReference>
<dbReference type="GO" id="GO:0043190">
    <property type="term" value="C:ATP-binding cassette (ABC) transporter complex"/>
    <property type="evidence" value="ECO:0007669"/>
    <property type="project" value="TreeGrafter"/>
</dbReference>
<dbReference type="InterPro" id="IPR043926">
    <property type="entry name" value="ABCG_dom"/>
</dbReference>
<feature type="transmembrane region" description="Helical" evidence="10">
    <location>
        <begin position="491"/>
        <end position="510"/>
    </location>
</feature>
<dbReference type="GO" id="GO:0042632">
    <property type="term" value="P:cholesterol homeostasis"/>
    <property type="evidence" value="ECO:0007669"/>
    <property type="project" value="TreeGrafter"/>
</dbReference>
<evidence type="ECO:0000313" key="12">
    <source>
        <dbReference type="EMBL" id="POI36203.1"/>
    </source>
</evidence>
<evidence type="ECO:0000256" key="9">
    <source>
        <dbReference type="SAM" id="MobiDB-lite"/>
    </source>
</evidence>
<evidence type="ECO:0000256" key="4">
    <source>
        <dbReference type="ARBA" id="ARBA00022692"/>
    </source>
</evidence>
<keyword evidence="13" id="KW-1185">Reference proteome</keyword>
<organism evidence="12 13">
    <name type="scientific">Bambusicola thoracicus</name>
    <name type="common">Chinese bamboo-partridge</name>
    <name type="synonym">Perdix thoracica</name>
    <dbReference type="NCBI Taxonomy" id="9083"/>
    <lineage>
        <taxon>Eukaryota</taxon>
        <taxon>Metazoa</taxon>
        <taxon>Chordata</taxon>
        <taxon>Craniata</taxon>
        <taxon>Vertebrata</taxon>
        <taxon>Euteleostomi</taxon>
        <taxon>Archelosauria</taxon>
        <taxon>Archosauria</taxon>
        <taxon>Dinosauria</taxon>
        <taxon>Saurischia</taxon>
        <taxon>Theropoda</taxon>
        <taxon>Coelurosauria</taxon>
        <taxon>Aves</taxon>
        <taxon>Neognathae</taxon>
        <taxon>Galloanserae</taxon>
        <taxon>Galliformes</taxon>
        <taxon>Phasianidae</taxon>
        <taxon>Perdicinae</taxon>
        <taxon>Bambusicola</taxon>
    </lineage>
</organism>
<dbReference type="PANTHER" id="PTHR48041:SF113">
    <property type="entry name" value="ATP-BINDING CASSETTE SUB-FAMILY G MEMBER 5"/>
    <property type="match status" value="1"/>
</dbReference>
<proteinExistence type="inferred from homology"/>
<dbReference type="Pfam" id="PF00005">
    <property type="entry name" value="ABC_tran"/>
    <property type="match status" value="1"/>
</dbReference>
<comment type="similarity">
    <text evidence="2">Belongs to the ABC transporter superfamily. ABCG family. Eye pigment precursor importer (TC 3.A.1.204) subfamily.</text>
</comment>
<comment type="caution">
    <text evidence="12">The sequence shown here is derived from an EMBL/GenBank/DDBJ whole genome shotgun (WGS) entry which is preliminary data.</text>
</comment>
<dbReference type="InterPro" id="IPR027417">
    <property type="entry name" value="P-loop_NTPase"/>
</dbReference>
<dbReference type="InterPro" id="IPR050352">
    <property type="entry name" value="ABCG_transporters"/>
</dbReference>
<dbReference type="Proteomes" id="UP000237246">
    <property type="component" value="Unassembled WGS sequence"/>
</dbReference>
<accession>A0A2P4TIL3</accession>
<dbReference type="InterPro" id="IPR003593">
    <property type="entry name" value="AAA+_ATPase"/>
</dbReference>
<evidence type="ECO:0000256" key="1">
    <source>
        <dbReference type="ARBA" id="ARBA00004141"/>
    </source>
</evidence>
<dbReference type="InterPro" id="IPR003439">
    <property type="entry name" value="ABC_transporter-like_ATP-bd"/>
</dbReference>
<dbReference type="FunFam" id="3.40.50.300:FF:003269">
    <property type="entry name" value="ATP binding cassette subfamily G member 5"/>
    <property type="match status" value="1"/>
</dbReference>
<feature type="domain" description="ABC transporter" evidence="11">
    <location>
        <begin position="31"/>
        <end position="286"/>
    </location>
</feature>
<dbReference type="GO" id="GO:0033344">
    <property type="term" value="P:cholesterol efflux"/>
    <property type="evidence" value="ECO:0007669"/>
    <property type="project" value="TreeGrafter"/>
</dbReference>
<feature type="transmembrane region" description="Helical" evidence="10">
    <location>
        <begin position="457"/>
        <end position="479"/>
    </location>
</feature>
<evidence type="ECO:0000256" key="8">
    <source>
        <dbReference type="ARBA" id="ARBA00023136"/>
    </source>
</evidence>
<feature type="region of interest" description="Disordered" evidence="9">
    <location>
        <begin position="1"/>
        <end position="28"/>
    </location>
</feature>
<evidence type="ECO:0000259" key="11">
    <source>
        <dbReference type="PROSITE" id="PS50893"/>
    </source>
</evidence>
<evidence type="ECO:0000256" key="2">
    <source>
        <dbReference type="ARBA" id="ARBA00005814"/>
    </source>
</evidence>